<accession>A0ABQ0CBU3</accession>
<comment type="caution">
    <text evidence="1">The sequence shown here is derived from an EMBL/GenBank/DDBJ whole genome shotgun (WGS) entry which is preliminary data.</text>
</comment>
<reference evidence="1 2" key="2">
    <citation type="submission" date="2024-09" db="EMBL/GenBank/DDBJ databases">
        <title>Draft genome sequence of Candidatus Magnetaquicoccaceae bacterium FCR-1.</title>
        <authorList>
            <person name="Shimoshige H."/>
            <person name="Shimamura S."/>
            <person name="Taoka A."/>
            <person name="Kobayashi H."/>
            <person name="Maekawa T."/>
        </authorList>
    </citation>
    <scope>NUCLEOTIDE SEQUENCE [LARGE SCALE GENOMIC DNA]</scope>
    <source>
        <strain evidence="1 2">FCR-1</strain>
    </source>
</reference>
<gene>
    <name evidence="1" type="ORF">SIID45300_02706</name>
</gene>
<dbReference type="Pfam" id="PF08889">
    <property type="entry name" value="WbqC"/>
    <property type="match status" value="1"/>
</dbReference>
<dbReference type="Proteomes" id="UP001628193">
    <property type="component" value="Unassembled WGS sequence"/>
</dbReference>
<dbReference type="RefSeq" id="WP_420906032.1">
    <property type="nucleotide sequence ID" value="NZ_BAAFGK010000004.1"/>
</dbReference>
<dbReference type="EMBL" id="BAAFGK010000004">
    <property type="protein sequence ID" value="GAB0058357.1"/>
    <property type="molecule type" value="Genomic_DNA"/>
</dbReference>
<sequence length="233" mass="26917">MKKIAIMQPTYLPWIGYFALMDRVDGFVFLDTVQFERRSWQQRNRIKTPQGAIWLTVPVHNKGLRDQTICQVEIDLNRGFPSDHVRALELNYSKTPYFSKYMPEICAIITKSHTLLSDLTIELILFFQKSLEISVQTIRSTNLVNVGKKADLLVNLCKQLDATVYVSPPGSRQYLEDSDAFMQENIKVVYHQYHHPQYTQKFGSFVPYLSIVDLLFNCGPDSLTVLREGVCDE</sequence>
<evidence type="ECO:0008006" key="3">
    <source>
        <dbReference type="Google" id="ProtNLM"/>
    </source>
</evidence>
<evidence type="ECO:0000313" key="2">
    <source>
        <dbReference type="Proteomes" id="UP001628193"/>
    </source>
</evidence>
<organism evidence="1 2">
    <name type="scientific">Candidatus Magnetaquiglobus chichijimensis</name>
    <dbReference type="NCBI Taxonomy" id="3141448"/>
    <lineage>
        <taxon>Bacteria</taxon>
        <taxon>Pseudomonadati</taxon>
        <taxon>Pseudomonadota</taxon>
        <taxon>Magnetococcia</taxon>
        <taxon>Magnetococcales</taxon>
        <taxon>Candidatus Magnetaquicoccaceae</taxon>
        <taxon>Candidatus Magnetaquiglobus</taxon>
    </lineage>
</organism>
<reference evidence="1 2" key="1">
    <citation type="submission" date="2024-05" db="EMBL/GenBank/DDBJ databases">
        <authorList>
            <consortium name="Candidatus Magnetaquicoccaceae bacterium FCR-1 genome sequencing consortium"/>
            <person name="Shimoshige H."/>
            <person name="Shimamura S."/>
            <person name="Taoka A."/>
            <person name="Kobayashi H."/>
            <person name="Maekawa T."/>
        </authorList>
    </citation>
    <scope>NUCLEOTIDE SEQUENCE [LARGE SCALE GENOMIC DNA]</scope>
    <source>
        <strain evidence="1 2">FCR-1</strain>
    </source>
</reference>
<protein>
    <recommendedName>
        <fullName evidence="3">WbqC-like family protein</fullName>
    </recommendedName>
</protein>
<dbReference type="InterPro" id="IPR014985">
    <property type="entry name" value="WbqC"/>
</dbReference>
<proteinExistence type="predicted"/>
<keyword evidence="2" id="KW-1185">Reference proteome</keyword>
<evidence type="ECO:0000313" key="1">
    <source>
        <dbReference type="EMBL" id="GAB0058357.1"/>
    </source>
</evidence>
<name>A0ABQ0CBU3_9PROT</name>